<dbReference type="SUPFAM" id="SSF51445">
    <property type="entry name" value="(Trans)glycosidases"/>
    <property type="match status" value="1"/>
</dbReference>
<evidence type="ECO:0000256" key="1">
    <source>
        <dbReference type="ARBA" id="ARBA00001913"/>
    </source>
</evidence>
<evidence type="ECO:0000313" key="10">
    <source>
        <dbReference type="EMBL" id="MSS58316.1"/>
    </source>
</evidence>
<keyword evidence="11" id="KW-1185">Reference proteome</keyword>
<dbReference type="EC" id="3.2.1.1" evidence="10"/>
<dbReference type="Gene3D" id="2.40.30.140">
    <property type="match status" value="1"/>
</dbReference>
<dbReference type="NCBIfam" id="NF006968">
    <property type="entry name" value="PRK09441.1-1"/>
    <property type="match status" value="1"/>
</dbReference>
<evidence type="ECO:0000256" key="2">
    <source>
        <dbReference type="ARBA" id="ARBA00008061"/>
    </source>
</evidence>
<comment type="cofactor">
    <cofactor evidence="1">
        <name>Ca(2+)</name>
        <dbReference type="ChEBI" id="CHEBI:29108"/>
    </cofactor>
</comment>
<proteinExistence type="inferred from homology"/>
<keyword evidence="3 8" id="KW-0479">Metal-binding</keyword>
<feature type="binding site" evidence="8">
    <location>
        <position position="398"/>
    </location>
    <ligand>
        <name>Ca(2+)</name>
        <dbReference type="ChEBI" id="CHEBI:29108"/>
        <label>3</label>
    </ligand>
</feature>
<evidence type="ECO:0000256" key="3">
    <source>
        <dbReference type="ARBA" id="ARBA00022723"/>
    </source>
</evidence>
<comment type="caution">
    <text evidence="10">The sequence shown here is derived from an EMBL/GenBank/DDBJ whole genome shotgun (WGS) entry which is preliminary data.</text>
</comment>
<evidence type="ECO:0000259" key="9">
    <source>
        <dbReference type="SMART" id="SM00642"/>
    </source>
</evidence>
<keyword evidence="8" id="KW-0106">Calcium</keyword>
<feature type="binding site" evidence="8">
    <location>
        <position position="295"/>
    </location>
    <ligand>
        <name>Ca(2+)</name>
        <dbReference type="ChEBI" id="CHEBI:29108"/>
        <label>3</label>
    </ligand>
</feature>
<feature type="active site" description="Nucleophile" evidence="7">
    <location>
        <position position="226"/>
    </location>
</feature>
<evidence type="ECO:0000256" key="5">
    <source>
        <dbReference type="ARBA" id="ARBA00023277"/>
    </source>
</evidence>
<dbReference type="CDD" id="cd11318">
    <property type="entry name" value="AmyAc_bac_fung_AmyA"/>
    <property type="match status" value="1"/>
</dbReference>
<dbReference type="AlphaFoldDB" id="A0A7X2NRM9"/>
<dbReference type="PIRSF" id="PIRSF001021">
    <property type="entry name" value="Alph-amls_thrmst"/>
    <property type="match status" value="1"/>
</dbReference>
<dbReference type="SMART" id="SM00642">
    <property type="entry name" value="Aamy"/>
    <property type="match status" value="1"/>
</dbReference>
<dbReference type="GO" id="GO:0004556">
    <property type="term" value="F:alpha-amylase activity"/>
    <property type="evidence" value="ECO:0007669"/>
    <property type="project" value="UniProtKB-EC"/>
</dbReference>
<sequence length="483" mass="55092">MRNQLFLQGFEWYLPEDGKHWERLRKQIPFFQKIGVTGIWLPPAYKAWNGMHNVGYGTYDLYDLGEFDQKGSIPTKYGTKEEYLKLLHALKEAGICSFADIVFNQKCGADEQETVMAAPCSSSDRLEETGGYAPHQFWTKFLFQGRKGRYSDFQWDSSCFDGAEDQGTIYQFQGHTWDPDVSSENGNYDYLLGDDLDFDQEKVCHELEQWGAWYMKLTDCDGVRLDALKHINGQYFQRWLDFAEAETGKKLQAIGEYWSADLKALQDYYDLNDHRIHLFDVPLHFHFVNASQGGGYYDMRNLLSDTMMSSAPEGAVTFVDNHDTQPGQSLQSYVMSWFREIAYAVILFREEGTPCVFYGDLYGIPHDQIAPMEHLPKMMKLRNDAAYGPQHDYLDDPDRIGWTREGDAEHPAGLAVLLSDGPGGEKTMYLGTQHAGMVYEDLLERNAPVMIDQNGNGTFDVQGGSAAIYTLRKTCAGTKKPRE</sequence>
<feature type="binding site" evidence="8">
    <location>
        <position position="195"/>
    </location>
    <ligand>
        <name>Ca(2+)</name>
        <dbReference type="ChEBI" id="CHEBI:29108"/>
        <label>1</label>
    </ligand>
</feature>
<feature type="binding site" evidence="8">
    <location>
        <position position="420"/>
    </location>
    <ligand>
        <name>Ca(2+)</name>
        <dbReference type="ChEBI" id="CHEBI:29108"/>
        <label>3</label>
    </ligand>
</feature>
<dbReference type="Gene3D" id="2.60.40.1180">
    <property type="entry name" value="Golgi alpha-mannosidase II"/>
    <property type="match status" value="1"/>
</dbReference>
<evidence type="ECO:0000256" key="7">
    <source>
        <dbReference type="PIRSR" id="PIRSR001021-1"/>
    </source>
</evidence>
<reference evidence="10 11" key="1">
    <citation type="submission" date="2019-08" db="EMBL/GenBank/DDBJ databases">
        <title>In-depth cultivation of the pig gut microbiome towards novel bacterial diversity and tailored functional studies.</title>
        <authorList>
            <person name="Wylensek D."/>
            <person name="Hitch T.C.A."/>
            <person name="Clavel T."/>
        </authorList>
    </citation>
    <scope>NUCLEOTIDE SEQUENCE [LARGE SCALE GENOMIC DNA]</scope>
    <source>
        <strain evidence="10 11">Oil+RF-744-GAM-WT-6</strain>
    </source>
</reference>
<dbReference type="PANTHER" id="PTHR43447">
    <property type="entry name" value="ALPHA-AMYLASE"/>
    <property type="match status" value="1"/>
</dbReference>
<feature type="binding site" evidence="8">
    <location>
        <position position="178"/>
    </location>
    <ligand>
        <name>Ca(2+)</name>
        <dbReference type="ChEBI" id="CHEBI:29108"/>
        <label>2</label>
    </ligand>
</feature>
<dbReference type="EMBL" id="VUMN01000009">
    <property type="protein sequence ID" value="MSS58316.1"/>
    <property type="molecule type" value="Genomic_DNA"/>
</dbReference>
<feature type="active site" description="Proton donor" evidence="7">
    <location>
        <position position="256"/>
    </location>
</feature>
<feature type="domain" description="Glycosyl hydrolase family 13 catalytic" evidence="9">
    <location>
        <begin position="4"/>
        <end position="382"/>
    </location>
</feature>
<feature type="binding site" evidence="8">
    <location>
        <position position="230"/>
    </location>
    <ligand>
        <name>Ca(2+)</name>
        <dbReference type="ChEBI" id="CHEBI:29108"/>
        <label>1</label>
    </ligand>
</feature>
<evidence type="ECO:0000256" key="8">
    <source>
        <dbReference type="PIRSR" id="PIRSR001021-2"/>
    </source>
</evidence>
<dbReference type="RefSeq" id="WP_154504035.1">
    <property type="nucleotide sequence ID" value="NZ_VUMN01000009.1"/>
</dbReference>
<feature type="binding site" evidence="8">
    <location>
        <position position="104"/>
    </location>
    <ligand>
        <name>Ca(2+)</name>
        <dbReference type="ChEBI" id="CHEBI:29108"/>
        <label>1</label>
    </ligand>
</feature>
<evidence type="ECO:0000256" key="4">
    <source>
        <dbReference type="ARBA" id="ARBA00022801"/>
    </source>
</evidence>
<dbReference type="GO" id="GO:0005975">
    <property type="term" value="P:carbohydrate metabolic process"/>
    <property type="evidence" value="ECO:0007669"/>
    <property type="project" value="InterPro"/>
</dbReference>
<dbReference type="InterPro" id="IPR013780">
    <property type="entry name" value="Glyco_hydro_b"/>
</dbReference>
<dbReference type="NCBIfam" id="NF006969">
    <property type="entry name" value="PRK09441.1-2"/>
    <property type="match status" value="1"/>
</dbReference>
<organism evidence="10 11">
    <name type="scientific">Stecheria intestinalis</name>
    <dbReference type="NCBI Taxonomy" id="2606630"/>
    <lineage>
        <taxon>Bacteria</taxon>
        <taxon>Bacillati</taxon>
        <taxon>Bacillota</taxon>
        <taxon>Erysipelotrichia</taxon>
        <taxon>Erysipelotrichales</taxon>
        <taxon>Erysipelotrichaceae</taxon>
        <taxon>Stecheria</taxon>
    </lineage>
</organism>
<keyword evidence="4 10" id="KW-0378">Hydrolase</keyword>
<keyword evidence="5" id="KW-0119">Carbohydrate metabolism</keyword>
<evidence type="ECO:0000313" key="11">
    <source>
        <dbReference type="Proteomes" id="UP000461880"/>
    </source>
</evidence>
<dbReference type="InterPro" id="IPR017853">
    <property type="entry name" value="GH"/>
</dbReference>
<dbReference type="Pfam" id="PF00128">
    <property type="entry name" value="Alpha-amylase"/>
    <property type="match status" value="1"/>
</dbReference>
<gene>
    <name evidence="10" type="ORF">FYJ51_05300</name>
</gene>
<accession>A0A7X2NRM9</accession>
<keyword evidence="6 10" id="KW-0326">Glycosidase</keyword>
<dbReference type="GO" id="GO:0005509">
    <property type="term" value="F:calcium ion binding"/>
    <property type="evidence" value="ECO:0007669"/>
    <property type="project" value="InterPro"/>
</dbReference>
<dbReference type="InterPro" id="IPR006047">
    <property type="entry name" value="GH13_cat_dom"/>
</dbReference>
<dbReference type="Proteomes" id="UP000461880">
    <property type="component" value="Unassembled WGS sequence"/>
</dbReference>
<feature type="binding site" evidence="8">
    <location>
        <position position="189"/>
    </location>
    <ligand>
        <name>Ca(2+)</name>
        <dbReference type="ChEBI" id="CHEBI:29108"/>
        <label>1</label>
    </ligand>
</feature>
<feature type="binding site" evidence="8">
    <location>
        <position position="197"/>
    </location>
    <ligand>
        <name>Ca(2+)</name>
        <dbReference type="ChEBI" id="CHEBI:29108"/>
        <label>2</label>
    </ligand>
</feature>
<dbReference type="InterPro" id="IPR013776">
    <property type="entry name" value="A-amylase_thermo"/>
</dbReference>
<dbReference type="Gene3D" id="3.20.20.80">
    <property type="entry name" value="Glycosidases"/>
    <property type="match status" value="1"/>
</dbReference>
<evidence type="ECO:0000256" key="6">
    <source>
        <dbReference type="ARBA" id="ARBA00023295"/>
    </source>
</evidence>
<feature type="binding site" evidence="8">
    <location>
        <position position="161"/>
    </location>
    <ligand>
        <name>Ca(2+)</name>
        <dbReference type="ChEBI" id="CHEBI:29108"/>
        <label>2</label>
    </ligand>
</feature>
<protein>
    <submittedName>
        <fullName evidence="10">Alpha-amylase</fullName>
        <ecNumber evidence="10">3.2.1.1</ecNumber>
    </submittedName>
</protein>
<name>A0A7X2NRM9_9FIRM</name>
<comment type="similarity">
    <text evidence="2">Belongs to the glycosyl hydrolase 13 family.</text>
</comment>
<dbReference type="SUPFAM" id="SSF51011">
    <property type="entry name" value="Glycosyl hydrolase domain"/>
    <property type="match status" value="1"/>
</dbReference>